<dbReference type="RefSeq" id="WP_039618036.1">
    <property type="nucleotide sequence ID" value="NZ_KZ859521.1"/>
</dbReference>
<dbReference type="EMBL" id="NAOO01000004">
    <property type="protein sequence ID" value="RFB99703.1"/>
    <property type="molecule type" value="Genomic_DNA"/>
</dbReference>
<dbReference type="InterPro" id="IPR001451">
    <property type="entry name" value="Hexapep"/>
</dbReference>
<dbReference type="SUPFAM" id="SSF51161">
    <property type="entry name" value="Trimeric LpxA-like enzymes"/>
    <property type="match status" value="1"/>
</dbReference>
<dbReference type="Pfam" id="PF14602">
    <property type="entry name" value="Hexapep_2"/>
    <property type="match status" value="1"/>
</dbReference>
<evidence type="ECO:0000256" key="3">
    <source>
        <dbReference type="ARBA" id="ARBA00023315"/>
    </source>
</evidence>
<dbReference type="InterPro" id="IPR018357">
    <property type="entry name" value="Hexapep_transf_CS"/>
</dbReference>
<dbReference type="InterPro" id="IPR011004">
    <property type="entry name" value="Trimer_LpxA-like_sf"/>
</dbReference>
<evidence type="ECO:0000256" key="1">
    <source>
        <dbReference type="ARBA" id="ARBA00022679"/>
    </source>
</evidence>
<name>A0A3E1BXE0_RHILT</name>
<dbReference type="Gene3D" id="2.160.10.10">
    <property type="entry name" value="Hexapeptide repeat proteins"/>
    <property type="match status" value="1"/>
</dbReference>
<comment type="caution">
    <text evidence="4">The sequence shown here is derived from an EMBL/GenBank/DDBJ whole genome shotgun (WGS) entry which is preliminary data.</text>
</comment>
<dbReference type="AlphaFoldDB" id="A0A3E1BXE0"/>
<organism evidence="4 5">
    <name type="scientific">Rhizobium leguminosarum bv. trifolii</name>
    <dbReference type="NCBI Taxonomy" id="386"/>
    <lineage>
        <taxon>Bacteria</taxon>
        <taxon>Pseudomonadati</taxon>
        <taxon>Pseudomonadota</taxon>
        <taxon>Alphaproteobacteria</taxon>
        <taxon>Hyphomicrobiales</taxon>
        <taxon>Rhizobiaceae</taxon>
        <taxon>Rhizobium/Agrobacterium group</taxon>
        <taxon>Rhizobium</taxon>
    </lineage>
</organism>
<accession>A0A3E1BXE0</accession>
<protein>
    <submittedName>
        <fullName evidence="4">Acetyltransferase</fullName>
    </submittedName>
</protein>
<dbReference type="Proteomes" id="UP000256748">
    <property type="component" value="Unassembled WGS sequence"/>
</dbReference>
<evidence type="ECO:0000313" key="4">
    <source>
        <dbReference type="EMBL" id="RFB99703.1"/>
    </source>
</evidence>
<dbReference type="InterPro" id="IPR051159">
    <property type="entry name" value="Hexapeptide_acetyltransf"/>
</dbReference>
<dbReference type="PROSITE" id="PS00101">
    <property type="entry name" value="HEXAPEP_TRANSFERASES"/>
    <property type="match status" value="1"/>
</dbReference>
<keyword evidence="3" id="KW-0012">Acyltransferase</keyword>
<evidence type="ECO:0000313" key="5">
    <source>
        <dbReference type="Proteomes" id="UP000256748"/>
    </source>
</evidence>
<evidence type="ECO:0000256" key="2">
    <source>
        <dbReference type="ARBA" id="ARBA00022737"/>
    </source>
</evidence>
<reference evidence="4 5" key="1">
    <citation type="submission" date="2017-03" db="EMBL/GenBank/DDBJ databases">
        <title>Genome analysis of Rhizobial strains effectives or ineffectives for nitrogen fixation isolated from bean seeds.</title>
        <authorList>
            <person name="Peralta H."/>
            <person name="Aguilar-Vera A."/>
            <person name="Mora Y."/>
            <person name="Vargas-Lagunas C."/>
            <person name="Girard L."/>
            <person name="Mora J."/>
        </authorList>
    </citation>
    <scope>NUCLEOTIDE SEQUENCE [LARGE SCALE GENOMIC DNA]</scope>
    <source>
        <strain evidence="4 5">CCGM5</strain>
    </source>
</reference>
<dbReference type="PANTHER" id="PTHR23416:SF78">
    <property type="entry name" value="LIPOPOLYSACCHARIDE BIOSYNTHESIS O-ACETYL TRANSFERASE WBBJ-RELATED"/>
    <property type="match status" value="1"/>
</dbReference>
<keyword evidence="1 4" id="KW-0808">Transferase</keyword>
<dbReference type="PANTHER" id="PTHR23416">
    <property type="entry name" value="SIALIC ACID SYNTHASE-RELATED"/>
    <property type="match status" value="1"/>
</dbReference>
<dbReference type="GO" id="GO:0016746">
    <property type="term" value="F:acyltransferase activity"/>
    <property type="evidence" value="ECO:0007669"/>
    <property type="project" value="UniProtKB-KW"/>
</dbReference>
<proteinExistence type="predicted"/>
<sequence length="197" mass="21385">MKLSLTTIANMAAGWLARKRSKFLVGSGSNVRWLALRSIRGGNVKVGENCIINCNISFDDPRGRISIGDRCYIGASHLVCHSGITIGNDVIISWGVTIVDHDSHSLDWELRKNDVADWGLGKKDWTGVSIKPVFIQDKVWIGFGVSILKGVTVGDGAVIGAHAVVTRDVPPYTVVAGNPARIIRNLKRTQKETEGQP</sequence>
<dbReference type="CDD" id="cd04647">
    <property type="entry name" value="LbH_MAT_like"/>
    <property type="match status" value="1"/>
</dbReference>
<dbReference type="Pfam" id="PF00132">
    <property type="entry name" value="Hexapep"/>
    <property type="match status" value="1"/>
</dbReference>
<keyword evidence="2" id="KW-0677">Repeat</keyword>
<gene>
    <name evidence="4" type="ORF">B5K10_04070</name>
</gene>